<reference evidence="1 2" key="2">
    <citation type="submission" date="2020-01" db="EMBL/GenBank/DDBJ databases">
        <title>Microvirga sp. nov., an arsenate reduction bacterium isolated from Tibet hotspring sediments.</title>
        <authorList>
            <person name="Xian W.-D."/>
            <person name="Li W.-J."/>
        </authorList>
    </citation>
    <scope>NUCLEOTIDE SEQUENCE [LARGE SCALE GENOMIC DNA]</scope>
    <source>
        <strain evidence="1 2">KCTC 23863</strain>
    </source>
</reference>
<accession>A0A7X3MWK6</accession>
<dbReference type="EMBL" id="WURB01000040">
    <property type="protein sequence ID" value="MXQ14606.1"/>
    <property type="molecule type" value="Genomic_DNA"/>
</dbReference>
<keyword evidence="2" id="KW-1185">Reference proteome</keyword>
<dbReference type="Proteomes" id="UP000436483">
    <property type="component" value="Unassembled WGS sequence"/>
</dbReference>
<dbReference type="OrthoDB" id="9805576at2"/>
<comment type="caution">
    <text evidence="1">The sequence shown here is derived from an EMBL/GenBank/DDBJ whole genome shotgun (WGS) entry which is preliminary data.</text>
</comment>
<reference evidence="1 2" key="1">
    <citation type="submission" date="2019-12" db="EMBL/GenBank/DDBJ databases">
        <authorList>
            <person name="Yuan C.-G."/>
        </authorList>
    </citation>
    <scope>NUCLEOTIDE SEQUENCE [LARGE SCALE GENOMIC DNA]</scope>
    <source>
        <strain evidence="1 2">KCTC 23863</strain>
    </source>
</reference>
<evidence type="ECO:0000313" key="2">
    <source>
        <dbReference type="Proteomes" id="UP000436483"/>
    </source>
</evidence>
<organism evidence="1 2">
    <name type="scientific">Microvirga makkahensis</name>
    <dbReference type="NCBI Taxonomy" id="1128670"/>
    <lineage>
        <taxon>Bacteria</taxon>
        <taxon>Pseudomonadati</taxon>
        <taxon>Pseudomonadota</taxon>
        <taxon>Alphaproteobacteria</taxon>
        <taxon>Hyphomicrobiales</taxon>
        <taxon>Methylobacteriaceae</taxon>
        <taxon>Microvirga</taxon>
    </lineage>
</organism>
<protein>
    <submittedName>
        <fullName evidence="1">Uncharacterized protein</fullName>
    </submittedName>
</protein>
<proteinExistence type="predicted"/>
<dbReference type="AlphaFoldDB" id="A0A7X3MWK6"/>
<name>A0A7X3MWK6_9HYPH</name>
<gene>
    <name evidence="1" type="ORF">GR328_24780</name>
</gene>
<sequence>MVEVIRKMGITEPVFEGRKKQFTGNRAPFAEPDMRSVIPGLGMEASLTASWRSISPVPGDWVMGLGRSLRRSTREMW</sequence>
<evidence type="ECO:0000313" key="1">
    <source>
        <dbReference type="EMBL" id="MXQ14606.1"/>
    </source>
</evidence>
<dbReference type="RefSeq" id="WP_160888326.1">
    <property type="nucleotide sequence ID" value="NZ_WURB01000040.1"/>
</dbReference>